<feature type="transmembrane region" description="Helical" evidence="10">
    <location>
        <begin position="110"/>
        <end position="127"/>
    </location>
</feature>
<dbReference type="CDD" id="cd03250">
    <property type="entry name" value="ABCC_MRP_domain1"/>
    <property type="match status" value="1"/>
</dbReference>
<dbReference type="CDD" id="cd18602">
    <property type="entry name" value="ABC_6TM_SUR1_D2_like"/>
    <property type="match status" value="1"/>
</dbReference>
<dbReference type="PROSITE" id="PS50893">
    <property type="entry name" value="ABC_TRANSPORTER_2"/>
    <property type="match status" value="2"/>
</dbReference>
<feature type="transmembrane region" description="Helical" evidence="10">
    <location>
        <begin position="225"/>
        <end position="249"/>
    </location>
</feature>
<keyword evidence="3 10" id="KW-0812">Transmembrane</keyword>
<feature type="compositionally biased region" description="Acidic residues" evidence="9">
    <location>
        <begin position="162"/>
        <end position="171"/>
    </location>
</feature>
<feature type="domain" description="ABC transporter" evidence="11">
    <location>
        <begin position="379"/>
        <end position="606"/>
    </location>
</feature>
<dbReference type="SMART" id="SM00382">
    <property type="entry name" value="AAA"/>
    <property type="match status" value="2"/>
</dbReference>
<dbReference type="GO" id="GO:0140359">
    <property type="term" value="F:ABC-type transporter activity"/>
    <property type="evidence" value="ECO:0007669"/>
    <property type="project" value="InterPro"/>
</dbReference>
<organism evidence="13 14">
    <name type="scientific">Galendromus occidentalis</name>
    <name type="common">western predatory mite</name>
    <dbReference type="NCBI Taxonomy" id="34638"/>
    <lineage>
        <taxon>Eukaryota</taxon>
        <taxon>Metazoa</taxon>
        <taxon>Ecdysozoa</taxon>
        <taxon>Arthropoda</taxon>
        <taxon>Chelicerata</taxon>
        <taxon>Arachnida</taxon>
        <taxon>Acari</taxon>
        <taxon>Parasitiformes</taxon>
        <taxon>Mesostigmata</taxon>
        <taxon>Gamasina</taxon>
        <taxon>Phytoseioidea</taxon>
        <taxon>Phytoseiidae</taxon>
        <taxon>Typhlodrominae</taxon>
        <taxon>Galendromus</taxon>
    </lineage>
</organism>
<dbReference type="SUPFAM" id="SSF90123">
    <property type="entry name" value="ABC transporter transmembrane region"/>
    <property type="match status" value="2"/>
</dbReference>
<evidence type="ECO:0000256" key="5">
    <source>
        <dbReference type="ARBA" id="ARBA00022741"/>
    </source>
</evidence>
<feature type="region of interest" description="Disordered" evidence="9">
    <location>
        <begin position="162"/>
        <end position="184"/>
    </location>
</feature>
<dbReference type="GO" id="GO:0016887">
    <property type="term" value="F:ATP hydrolysis activity"/>
    <property type="evidence" value="ECO:0007669"/>
    <property type="project" value="InterPro"/>
</dbReference>
<keyword evidence="8 10" id="KW-0472">Membrane</keyword>
<dbReference type="CDD" id="cd03244">
    <property type="entry name" value="ABCC_MRP_domain2"/>
    <property type="match status" value="1"/>
</dbReference>
<feature type="transmembrane region" description="Helical" evidence="10">
    <location>
        <begin position="891"/>
        <end position="923"/>
    </location>
</feature>
<gene>
    <name evidence="14" type="primary">LOC100902117</name>
</gene>
<keyword evidence="7 10" id="KW-1133">Transmembrane helix</keyword>
<dbReference type="InterPro" id="IPR003439">
    <property type="entry name" value="ABC_transporter-like_ATP-bd"/>
</dbReference>
<evidence type="ECO:0000313" key="13">
    <source>
        <dbReference type="Proteomes" id="UP000694867"/>
    </source>
</evidence>
<keyword evidence="13" id="KW-1185">Reference proteome</keyword>
<comment type="subcellular location">
    <subcellularLocation>
        <location evidence="1">Vacuole membrane</location>
        <topology evidence="1">Multi-pass membrane protein</topology>
    </subcellularLocation>
</comment>
<keyword evidence="5" id="KW-0547">Nucleotide-binding</keyword>
<evidence type="ECO:0000256" key="4">
    <source>
        <dbReference type="ARBA" id="ARBA00022737"/>
    </source>
</evidence>
<dbReference type="InterPro" id="IPR036640">
    <property type="entry name" value="ABC1_TM_sf"/>
</dbReference>
<dbReference type="PROSITE" id="PS50929">
    <property type="entry name" value="ABC_TM1F"/>
    <property type="match status" value="2"/>
</dbReference>
<accession>A0AAJ7SDQ7</accession>
<evidence type="ECO:0000256" key="2">
    <source>
        <dbReference type="ARBA" id="ARBA00022448"/>
    </source>
</evidence>
<dbReference type="InterPro" id="IPR003593">
    <property type="entry name" value="AAA+_ATPase"/>
</dbReference>
<proteinExistence type="predicted"/>
<evidence type="ECO:0000256" key="3">
    <source>
        <dbReference type="ARBA" id="ARBA00022692"/>
    </source>
</evidence>
<keyword evidence="4" id="KW-0677">Repeat</keyword>
<feature type="domain" description="ABC transmembrane type-1" evidence="12">
    <location>
        <begin position="61"/>
        <end position="325"/>
    </location>
</feature>
<evidence type="ECO:0000256" key="8">
    <source>
        <dbReference type="ARBA" id="ARBA00023136"/>
    </source>
</evidence>
<sequence length="1342" mass="151281">MRTLLQEDLGQITREHTNELQHEYFNRYLQKEYEKMRSSPNSKSRINLWRVYIKTYWKQYLLANLLKIGGDLLALIGPISIKYIIKFIETEDLGPVDHEMRTVSDLFRNGYVLAVGVLLCTLLQSTFSNNFMHMVTMQSVYVQSALRTAIYSKTLRLRLQQDSEDADEDEVSPTTQDQDTQSYKRAQTTTSMGAIVNHMSTDCQNVMMIFTNLHYIWMLPLKIGLILYLIYGVLGISVLLSSCVLVLITPVQYLISRAMSHIQASIMSISDERMKKTRELIQGVKLLKILGWEKIFVERIQRIRSSERSLLKKDAVFVAMNSGSMVSTRRLEEFLSRPEMERITPWNTDVSKVRSLSKLDEEDEDFFDAASTSMAESFLSISNGTLEWSKGVEILRDLNLNLPSRKLTFIAGPCGAGKTTLLSAMLGELELAKGSIEWLDKNTHFVAYVPQRPWLENATVRDNIIFGQLYEVRRYRRVIEACALVTDLDTLPAGDLTEIGERGANLSGGQRQRIAIARAIYSDARLFILDDPLSALDAHVARAVFENAIQKMLVDKNKTVVMVTQKKDLLAFAHHLVILNDHTVVAKGTYDEVRADHPESLECLERGSHLEFAEKKRRDSLKPKRTKSQRKMSFTESIERNMDRAFSLTRQIPDFESSFHGSCAERCNKERRGSILSERLFLRGGILDGSTSPSRNRAHTAGTVMTTYDHEGGRLEVSLGPNENDSGELTPWRFVENEDRCEGSISSRVYTRYAKACGFFVVFLSVLFFGIMQLCKITSDFWLMRWSDINRNNGSLTPAESVEATNWYYLYVYAGMSLANVLFALVANLSAQLTTIRATKPLHDNMLERVVGCSQTFFDQNPVGRIINRFSADLNIVDRKLPISFPVLTRFILICISVALVNVIVSPVSVVFVGISFAVYWYLQQFFRASSRELQRLECITKSPIISHFSESLNGLHTIRAYGRQSDFIVRLHALLNSNNVAAIMTNSANCWLGVSLDYLGAGILFLIIVTNIVAALEGFITASSVGLTMTYTLLVPQYLNWVVKNLTSVEMYMSSVERIESYRELPAESEGRNLKAIKEIPAAPRRWPTRGLVEFENLTLQYDTSDQPVLDNVNIVIKPGEKVGICGRSGSGKSSLVLGLFQMVPLTKGQIRIDGIDLAGEDVHEVRSRLSMIPQDPILFEGSVRENLDPEGKCSDEEIWKALEKARIKDMVTEAGGLDAEISEEGSNLSTGEKQLFCLARSVLSPSQVLVLDEATSSLDVSLEDKMLEIVRDVWKEATVIAIAHRITSILDFDRVIVFKSGSISEMGDPRKLAEDPKTEFAALLRSYKSSATQQKQDISK</sequence>
<feature type="transmembrane region" description="Helical" evidence="10">
    <location>
        <begin position="753"/>
        <end position="774"/>
    </location>
</feature>
<evidence type="ECO:0000256" key="9">
    <source>
        <dbReference type="SAM" id="MobiDB-lite"/>
    </source>
</evidence>
<dbReference type="InterPro" id="IPR017871">
    <property type="entry name" value="ABC_transporter-like_CS"/>
</dbReference>
<dbReference type="InterPro" id="IPR011527">
    <property type="entry name" value="ABC1_TM_dom"/>
</dbReference>
<dbReference type="InterPro" id="IPR027417">
    <property type="entry name" value="P-loop_NTPase"/>
</dbReference>
<evidence type="ECO:0000313" key="14">
    <source>
        <dbReference type="RefSeq" id="XP_028966710.1"/>
    </source>
</evidence>
<keyword evidence="2" id="KW-0813">Transport</keyword>
<dbReference type="PANTHER" id="PTHR24223:SF443">
    <property type="entry name" value="MULTIDRUG-RESISTANCE LIKE PROTEIN 1, ISOFORM I"/>
    <property type="match status" value="1"/>
</dbReference>
<dbReference type="GO" id="GO:0005524">
    <property type="term" value="F:ATP binding"/>
    <property type="evidence" value="ECO:0007669"/>
    <property type="project" value="UniProtKB-KW"/>
</dbReference>
<dbReference type="RefSeq" id="XP_028966710.1">
    <property type="nucleotide sequence ID" value="XM_029110877.1"/>
</dbReference>
<evidence type="ECO:0000256" key="7">
    <source>
        <dbReference type="ARBA" id="ARBA00022989"/>
    </source>
</evidence>
<evidence type="ECO:0000259" key="12">
    <source>
        <dbReference type="PROSITE" id="PS50929"/>
    </source>
</evidence>
<dbReference type="FunFam" id="1.20.1560.10:FF:000010">
    <property type="entry name" value="Multidrug resistance-associated ABC transporter"/>
    <property type="match status" value="1"/>
</dbReference>
<evidence type="ECO:0000259" key="11">
    <source>
        <dbReference type="PROSITE" id="PS50893"/>
    </source>
</evidence>
<dbReference type="FunFam" id="3.40.50.300:FF:000838">
    <property type="entry name" value="ABC multidrug transporter (Eurofung)"/>
    <property type="match status" value="1"/>
</dbReference>
<feature type="compositionally biased region" description="Polar residues" evidence="9">
    <location>
        <begin position="172"/>
        <end position="184"/>
    </location>
</feature>
<dbReference type="SUPFAM" id="SSF52540">
    <property type="entry name" value="P-loop containing nucleoside triphosphate hydrolases"/>
    <property type="match status" value="2"/>
</dbReference>
<feature type="transmembrane region" description="Helical" evidence="10">
    <location>
        <begin position="999"/>
        <end position="1021"/>
    </location>
</feature>
<dbReference type="PROSITE" id="PS00211">
    <property type="entry name" value="ABC_TRANSPORTER_1"/>
    <property type="match status" value="1"/>
</dbReference>
<dbReference type="Gene3D" id="3.40.50.300">
    <property type="entry name" value="P-loop containing nucleotide triphosphate hydrolases"/>
    <property type="match status" value="2"/>
</dbReference>
<dbReference type="Gene3D" id="1.20.1560.10">
    <property type="entry name" value="ABC transporter type 1, transmembrane domain"/>
    <property type="match status" value="2"/>
</dbReference>
<dbReference type="GeneID" id="100902117"/>
<feature type="domain" description="ABC transmembrane type-1" evidence="12">
    <location>
        <begin position="763"/>
        <end position="1052"/>
    </location>
</feature>
<reference evidence="14" key="1">
    <citation type="submission" date="2025-08" db="UniProtKB">
        <authorList>
            <consortium name="RefSeq"/>
        </authorList>
    </citation>
    <scope>IDENTIFICATION</scope>
</reference>
<dbReference type="FunFam" id="3.40.50.300:FF:000997">
    <property type="entry name" value="Multidrug resistance-associated protein 1"/>
    <property type="match status" value="1"/>
</dbReference>
<dbReference type="PANTHER" id="PTHR24223">
    <property type="entry name" value="ATP-BINDING CASSETTE SUB-FAMILY C"/>
    <property type="match status" value="1"/>
</dbReference>
<feature type="domain" description="ABC transporter" evidence="11">
    <location>
        <begin position="1094"/>
        <end position="1327"/>
    </location>
</feature>
<name>A0AAJ7SDQ7_9ACAR</name>
<evidence type="ECO:0000256" key="6">
    <source>
        <dbReference type="ARBA" id="ARBA00022840"/>
    </source>
</evidence>
<dbReference type="KEGG" id="goe:100902117"/>
<evidence type="ECO:0000256" key="10">
    <source>
        <dbReference type="SAM" id="Phobius"/>
    </source>
</evidence>
<dbReference type="Proteomes" id="UP000694867">
    <property type="component" value="Unplaced"/>
</dbReference>
<protein>
    <submittedName>
        <fullName evidence="14">ABC transporter C family member 3</fullName>
    </submittedName>
</protein>
<dbReference type="GO" id="GO:0005774">
    <property type="term" value="C:vacuolar membrane"/>
    <property type="evidence" value="ECO:0007669"/>
    <property type="project" value="UniProtKB-SubCell"/>
</dbReference>
<dbReference type="Pfam" id="PF00664">
    <property type="entry name" value="ABC_membrane"/>
    <property type="match status" value="2"/>
</dbReference>
<dbReference type="InterPro" id="IPR050173">
    <property type="entry name" value="ABC_transporter_C-like"/>
</dbReference>
<feature type="transmembrane region" description="Helical" evidence="10">
    <location>
        <begin position="808"/>
        <end position="831"/>
    </location>
</feature>
<evidence type="ECO:0000256" key="1">
    <source>
        <dbReference type="ARBA" id="ARBA00004128"/>
    </source>
</evidence>
<dbReference type="Pfam" id="PF00005">
    <property type="entry name" value="ABC_tran"/>
    <property type="match status" value="2"/>
</dbReference>
<keyword evidence="6" id="KW-0067">ATP-binding</keyword>